<dbReference type="PANTHER" id="PTHR18964:SF149">
    <property type="entry name" value="BIFUNCTIONAL UDP-N-ACETYLGLUCOSAMINE 2-EPIMERASE_N-ACETYLMANNOSAMINE KINASE"/>
    <property type="match status" value="1"/>
</dbReference>
<dbReference type="RefSeq" id="WP_202874346.1">
    <property type="nucleotide sequence ID" value="NZ_SODF01000001.1"/>
</dbReference>
<dbReference type="EMBL" id="SODF01000001">
    <property type="protein sequence ID" value="TDW21812.1"/>
    <property type="molecule type" value="Genomic_DNA"/>
</dbReference>
<dbReference type="AlphaFoldDB" id="A0A4R7ZV70"/>
<dbReference type="Proteomes" id="UP000295447">
    <property type="component" value="Unassembled WGS sequence"/>
</dbReference>
<dbReference type="InterPro" id="IPR000600">
    <property type="entry name" value="ROK"/>
</dbReference>
<keyword evidence="2" id="KW-0808">Transferase</keyword>
<dbReference type="Gene3D" id="3.30.420.40">
    <property type="match status" value="2"/>
</dbReference>
<dbReference type="SUPFAM" id="SSF53067">
    <property type="entry name" value="Actin-like ATPase domain"/>
    <property type="match status" value="1"/>
</dbReference>
<evidence type="ECO:0000313" key="3">
    <source>
        <dbReference type="Proteomes" id="UP000295447"/>
    </source>
</evidence>
<organism evidence="2 3">
    <name type="scientific">Kribbella kalugense</name>
    <dbReference type="NCBI Taxonomy" id="2512221"/>
    <lineage>
        <taxon>Bacteria</taxon>
        <taxon>Bacillati</taxon>
        <taxon>Actinomycetota</taxon>
        <taxon>Actinomycetes</taxon>
        <taxon>Propionibacteriales</taxon>
        <taxon>Kribbellaceae</taxon>
        <taxon>Kribbella</taxon>
    </lineage>
</organism>
<reference evidence="2 3" key="1">
    <citation type="submission" date="2019-03" db="EMBL/GenBank/DDBJ databases">
        <title>Genomic Encyclopedia of Type Strains, Phase III (KMG-III): the genomes of soil and plant-associated and newly described type strains.</title>
        <authorList>
            <person name="Whitman W."/>
        </authorList>
    </citation>
    <scope>NUCLEOTIDE SEQUENCE [LARGE SCALE GENOMIC DNA]</scope>
    <source>
        <strain evidence="2 3">VKM Ac-2570</strain>
    </source>
</reference>
<evidence type="ECO:0000313" key="2">
    <source>
        <dbReference type="EMBL" id="TDW21812.1"/>
    </source>
</evidence>
<keyword evidence="2" id="KW-0418">Kinase</keyword>
<dbReference type="PANTHER" id="PTHR18964">
    <property type="entry name" value="ROK (REPRESSOR, ORF, KINASE) FAMILY"/>
    <property type="match status" value="1"/>
</dbReference>
<dbReference type="CDD" id="cd23763">
    <property type="entry name" value="ASKHA_ATPase_ROK"/>
    <property type="match status" value="1"/>
</dbReference>
<comment type="similarity">
    <text evidence="1">Belongs to the ROK (NagC/XylR) family.</text>
</comment>
<accession>A0A4R7ZV70</accession>
<dbReference type="InterPro" id="IPR043129">
    <property type="entry name" value="ATPase_NBD"/>
</dbReference>
<keyword evidence="3" id="KW-1185">Reference proteome</keyword>
<dbReference type="GO" id="GO:0016301">
    <property type="term" value="F:kinase activity"/>
    <property type="evidence" value="ECO:0007669"/>
    <property type="project" value="UniProtKB-KW"/>
</dbReference>
<protein>
    <submittedName>
        <fullName evidence="2">Glucokinase</fullName>
    </submittedName>
</protein>
<comment type="caution">
    <text evidence="2">The sequence shown here is derived from an EMBL/GenBank/DDBJ whole genome shotgun (WGS) entry which is preliminary data.</text>
</comment>
<evidence type="ECO:0000256" key="1">
    <source>
        <dbReference type="ARBA" id="ARBA00006479"/>
    </source>
</evidence>
<gene>
    <name evidence="2" type="ORF">EV650_0643</name>
</gene>
<dbReference type="Pfam" id="PF00480">
    <property type="entry name" value="ROK"/>
    <property type="match status" value="1"/>
</dbReference>
<sequence>MIPTPVVLGLDFGGTKIAVAVGDLSGRRLGGTTIDSRAESGGAEQSLARGLAAAHDLLAEVAPGQELAGVGAATLGIPYDDHVELAPTFPGWDELPFGQLVRDAFPGVPVRLATDVKAAAAAELRWGALADCDPGLYVNLGTGLAIAIVAGGTVITGAHGASGEIGYNLRSAGDVYVDMDERTILEHVVSGQALETTGSARLGQPVTAADVFTMARTQPDAAVLTDEFVRELAMHLANLAIAVDPVRIVVGGGLVRSWDQIEAGLRRALDAAVPFPPELSVARFPTEAPLIGALALGVEAAGVVLGTEAFA</sequence>
<name>A0A4R7ZV70_9ACTN</name>
<proteinExistence type="inferred from homology"/>